<keyword evidence="11" id="KW-1185">Reference proteome</keyword>
<proteinExistence type="inferred from homology"/>
<dbReference type="GO" id="GO:0016042">
    <property type="term" value="P:lipid catabolic process"/>
    <property type="evidence" value="ECO:0007669"/>
    <property type="project" value="UniProtKB-KW"/>
</dbReference>
<feature type="active site" description="Charge relay system" evidence="7">
    <location>
        <position position="357"/>
    </location>
</feature>
<accession>A0A9P0MMY8</accession>
<evidence type="ECO:0000256" key="4">
    <source>
        <dbReference type="ARBA" id="ARBA00022963"/>
    </source>
</evidence>
<dbReference type="OrthoDB" id="9974421at2759"/>
<dbReference type="InterPro" id="IPR000073">
    <property type="entry name" value="AB_hydrolase_1"/>
</dbReference>
<keyword evidence="6" id="KW-0325">Glycoprotein</keyword>
<feature type="active site" description="Nucleophile" evidence="7">
    <location>
        <position position="181"/>
    </location>
</feature>
<keyword evidence="4" id="KW-0442">Lipid degradation</keyword>
<dbReference type="InterPro" id="IPR029058">
    <property type="entry name" value="AB_hydrolase_fold"/>
</dbReference>
<feature type="chain" id="PRO_5040206080" description="AB hydrolase-1 domain-containing protein" evidence="8">
    <location>
        <begin position="31"/>
        <end position="446"/>
    </location>
</feature>
<dbReference type="Pfam" id="PF00561">
    <property type="entry name" value="Abhydrolase_1"/>
    <property type="match status" value="1"/>
</dbReference>
<dbReference type="AlphaFoldDB" id="A0A9P0MMY8"/>
<keyword evidence="5" id="KW-0443">Lipid metabolism</keyword>
<dbReference type="SUPFAM" id="SSF53474">
    <property type="entry name" value="alpha/beta-Hydrolases"/>
    <property type="match status" value="1"/>
</dbReference>
<comment type="similarity">
    <text evidence="1">Belongs to the AB hydrolase superfamily. Lipase family.</text>
</comment>
<organism evidence="10 11">
    <name type="scientific">Nezara viridula</name>
    <name type="common">Southern green stink bug</name>
    <name type="synonym">Cimex viridulus</name>
    <dbReference type="NCBI Taxonomy" id="85310"/>
    <lineage>
        <taxon>Eukaryota</taxon>
        <taxon>Metazoa</taxon>
        <taxon>Ecdysozoa</taxon>
        <taxon>Arthropoda</taxon>
        <taxon>Hexapoda</taxon>
        <taxon>Insecta</taxon>
        <taxon>Pterygota</taxon>
        <taxon>Neoptera</taxon>
        <taxon>Paraneoptera</taxon>
        <taxon>Hemiptera</taxon>
        <taxon>Heteroptera</taxon>
        <taxon>Panheteroptera</taxon>
        <taxon>Pentatomomorpha</taxon>
        <taxon>Pentatomoidea</taxon>
        <taxon>Pentatomidae</taxon>
        <taxon>Pentatominae</taxon>
        <taxon>Nezara</taxon>
    </lineage>
</organism>
<evidence type="ECO:0000256" key="2">
    <source>
        <dbReference type="ARBA" id="ARBA00022729"/>
    </source>
</evidence>
<evidence type="ECO:0000259" key="9">
    <source>
        <dbReference type="Pfam" id="PF00561"/>
    </source>
</evidence>
<feature type="domain" description="AB hydrolase-1" evidence="9">
    <location>
        <begin position="87"/>
        <end position="391"/>
    </location>
</feature>
<evidence type="ECO:0000313" key="10">
    <source>
        <dbReference type="EMBL" id="CAH1401198.1"/>
    </source>
</evidence>
<dbReference type="PANTHER" id="PTHR11005">
    <property type="entry name" value="LYSOSOMAL ACID LIPASE-RELATED"/>
    <property type="match status" value="1"/>
</dbReference>
<feature type="active site" description="Charge relay system" evidence="7">
    <location>
        <position position="386"/>
    </location>
</feature>
<dbReference type="EMBL" id="OV725081">
    <property type="protein sequence ID" value="CAH1401198.1"/>
    <property type="molecule type" value="Genomic_DNA"/>
</dbReference>
<evidence type="ECO:0000256" key="1">
    <source>
        <dbReference type="ARBA" id="ARBA00010701"/>
    </source>
</evidence>
<protein>
    <recommendedName>
        <fullName evidence="9">AB hydrolase-1 domain-containing protein</fullName>
    </recommendedName>
</protein>
<feature type="signal peptide" evidence="8">
    <location>
        <begin position="1"/>
        <end position="30"/>
    </location>
</feature>
<dbReference type="Gene3D" id="3.40.50.1820">
    <property type="entry name" value="alpha/beta hydrolase"/>
    <property type="match status" value="1"/>
</dbReference>
<evidence type="ECO:0000256" key="7">
    <source>
        <dbReference type="PIRSR" id="PIRSR000862-1"/>
    </source>
</evidence>
<dbReference type="InterPro" id="IPR025483">
    <property type="entry name" value="Lipase_euk"/>
</dbReference>
<keyword evidence="2 8" id="KW-0732">Signal</keyword>
<gene>
    <name evidence="10" type="ORF">NEZAVI_LOCUS10272</name>
</gene>
<dbReference type="GO" id="GO:0016788">
    <property type="term" value="F:hydrolase activity, acting on ester bonds"/>
    <property type="evidence" value="ECO:0007669"/>
    <property type="project" value="InterPro"/>
</dbReference>
<evidence type="ECO:0000256" key="3">
    <source>
        <dbReference type="ARBA" id="ARBA00022801"/>
    </source>
</evidence>
<evidence type="ECO:0000256" key="5">
    <source>
        <dbReference type="ARBA" id="ARBA00023098"/>
    </source>
</evidence>
<dbReference type="FunFam" id="3.40.50.1820:FF:000057">
    <property type="entry name" value="Lipase"/>
    <property type="match status" value="1"/>
</dbReference>
<dbReference type="Proteomes" id="UP001152798">
    <property type="component" value="Chromosome 5"/>
</dbReference>
<name>A0A9P0MMY8_NEZVI</name>
<evidence type="ECO:0000256" key="6">
    <source>
        <dbReference type="ARBA" id="ARBA00023180"/>
    </source>
</evidence>
<sequence length="446" mass="50897">MLRSTQSSAVLCTAMLPSLVLVLLLQSTSAVNYFSYGQPDRNPPKWPNLLSIDELAQRGGYQTTNYEVITEDGYSLWIHRIGNNTGPPVLIQHGLMLAADQWLTRGPKKDLAFLLLKKGYDVWLSNLRGTVFNEYSVKYPKSDKRFWDFSLQEIGMYDLPAFIDTILDIRKLNQLFYIGHSQGTTVFFLMCSIRPEYNDKIRGAVLMAPIAYTPSAKELTPLIRFLRGKSEVIHSFLRKLGIHSLDFRSEQTINFLREICAKNKNTRLLCLHLLELGAGEDSNNLNLDEWNFFIPYYGAGTSLYVVLHFAQIYSTGEFKALNLGSVANLQKYGRIKPPMYNLKLITAPTILLWGPNDILTSENSVKRIASELQNVLLVEEVPKFNHIDFYLGNNAPYILYPEIITTLNSILKNKSSSDIRKNYESIATIKSKKEQYPYSKKKYPTD</sequence>
<dbReference type="PIRSF" id="PIRSF000862">
    <property type="entry name" value="Steryl_ester_lip"/>
    <property type="match status" value="1"/>
</dbReference>
<evidence type="ECO:0000313" key="11">
    <source>
        <dbReference type="Proteomes" id="UP001152798"/>
    </source>
</evidence>
<reference evidence="10" key="1">
    <citation type="submission" date="2022-01" db="EMBL/GenBank/DDBJ databases">
        <authorList>
            <person name="King R."/>
        </authorList>
    </citation>
    <scope>NUCLEOTIDE SEQUENCE</scope>
</reference>
<keyword evidence="3" id="KW-0378">Hydrolase</keyword>
<evidence type="ECO:0000256" key="8">
    <source>
        <dbReference type="SAM" id="SignalP"/>
    </source>
</evidence>